<sequence length="111" mass="13225">MMNQQLKVNEVRYMNVNTLEFLPYLTDTVKQSLTYHSHCTIIVVSNIKNISKNTEDICIFYFYFKLIIISLLASQQLLDRKTMKNFETFFAFFFTSIMLGQTHRFNTQMRA</sequence>
<name>A0ABP1I8I4_9EUKA</name>
<keyword evidence="3" id="KW-1185">Reference proteome</keyword>
<evidence type="ECO:0000256" key="1">
    <source>
        <dbReference type="SAM" id="Phobius"/>
    </source>
</evidence>
<dbReference type="EMBL" id="CAXDID020000064">
    <property type="protein sequence ID" value="CAL6011354.1"/>
    <property type="molecule type" value="Genomic_DNA"/>
</dbReference>
<accession>A0ABP1I8I4</accession>
<keyword evidence="1" id="KW-0812">Transmembrane</keyword>
<reference evidence="2 3" key="1">
    <citation type="submission" date="2024-07" db="EMBL/GenBank/DDBJ databases">
        <authorList>
            <person name="Akdeniz Z."/>
        </authorList>
    </citation>
    <scope>NUCLEOTIDE SEQUENCE [LARGE SCALE GENOMIC DNA]</scope>
</reference>
<protein>
    <submittedName>
        <fullName evidence="2">Hypothetical_protein</fullName>
    </submittedName>
</protein>
<dbReference type="Proteomes" id="UP001642409">
    <property type="component" value="Unassembled WGS sequence"/>
</dbReference>
<keyword evidence="1" id="KW-0472">Membrane</keyword>
<evidence type="ECO:0000313" key="3">
    <source>
        <dbReference type="Proteomes" id="UP001642409"/>
    </source>
</evidence>
<evidence type="ECO:0000313" key="2">
    <source>
        <dbReference type="EMBL" id="CAL6011354.1"/>
    </source>
</evidence>
<gene>
    <name evidence="2" type="ORF">HINF_LOCUS22732</name>
</gene>
<comment type="caution">
    <text evidence="2">The sequence shown here is derived from an EMBL/GenBank/DDBJ whole genome shotgun (WGS) entry which is preliminary data.</text>
</comment>
<organism evidence="2 3">
    <name type="scientific">Hexamita inflata</name>
    <dbReference type="NCBI Taxonomy" id="28002"/>
    <lineage>
        <taxon>Eukaryota</taxon>
        <taxon>Metamonada</taxon>
        <taxon>Diplomonadida</taxon>
        <taxon>Hexamitidae</taxon>
        <taxon>Hexamitinae</taxon>
        <taxon>Hexamita</taxon>
    </lineage>
</organism>
<keyword evidence="1" id="KW-1133">Transmembrane helix</keyword>
<feature type="transmembrane region" description="Helical" evidence="1">
    <location>
        <begin position="89"/>
        <end position="106"/>
    </location>
</feature>
<feature type="transmembrane region" description="Helical" evidence="1">
    <location>
        <begin position="58"/>
        <end position="77"/>
    </location>
</feature>
<proteinExistence type="predicted"/>